<reference evidence="3" key="1">
    <citation type="journal article" date="2005" name="Nature">
        <title>The map-based sequence of the rice genome.</title>
        <authorList>
            <consortium name="International rice genome sequencing project (IRGSP)"/>
            <person name="Matsumoto T."/>
            <person name="Wu J."/>
            <person name="Kanamori H."/>
            <person name="Katayose Y."/>
            <person name="Fujisawa M."/>
            <person name="Namiki N."/>
            <person name="Mizuno H."/>
            <person name="Yamamoto K."/>
            <person name="Antonio B.A."/>
            <person name="Baba T."/>
            <person name="Sakata K."/>
            <person name="Nagamura Y."/>
            <person name="Aoki H."/>
            <person name="Arikawa K."/>
            <person name="Arita K."/>
            <person name="Bito T."/>
            <person name="Chiden Y."/>
            <person name="Fujitsuka N."/>
            <person name="Fukunaka R."/>
            <person name="Hamada M."/>
            <person name="Harada C."/>
            <person name="Hayashi A."/>
            <person name="Hijishita S."/>
            <person name="Honda M."/>
            <person name="Hosokawa S."/>
            <person name="Ichikawa Y."/>
            <person name="Idonuma A."/>
            <person name="Iijima M."/>
            <person name="Ikeda M."/>
            <person name="Ikeno M."/>
            <person name="Ito K."/>
            <person name="Ito S."/>
            <person name="Ito T."/>
            <person name="Ito Y."/>
            <person name="Ito Y."/>
            <person name="Iwabuchi A."/>
            <person name="Kamiya K."/>
            <person name="Karasawa W."/>
            <person name="Kurita K."/>
            <person name="Katagiri S."/>
            <person name="Kikuta A."/>
            <person name="Kobayashi H."/>
            <person name="Kobayashi N."/>
            <person name="Machita K."/>
            <person name="Maehara T."/>
            <person name="Masukawa M."/>
            <person name="Mizubayashi T."/>
            <person name="Mukai Y."/>
            <person name="Nagasaki H."/>
            <person name="Nagata Y."/>
            <person name="Naito S."/>
            <person name="Nakashima M."/>
            <person name="Nakama Y."/>
            <person name="Nakamichi Y."/>
            <person name="Nakamura M."/>
            <person name="Meguro A."/>
            <person name="Negishi M."/>
            <person name="Ohta I."/>
            <person name="Ohta T."/>
            <person name="Okamoto M."/>
            <person name="Ono N."/>
            <person name="Saji S."/>
            <person name="Sakaguchi M."/>
            <person name="Sakai K."/>
            <person name="Shibata M."/>
            <person name="Shimokawa T."/>
            <person name="Song J."/>
            <person name="Takazaki Y."/>
            <person name="Terasawa K."/>
            <person name="Tsugane M."/>
            <person name="Tsuji K."/>
            <person name="Ueda S."/>
            <person name="Waki K."/>
            <person name="Yamagata H."/>
            <person name="Yamamoto M."/>
            <person name="Yamamoto S."/>
            <person name="Yamane H."/>
            <person name="Yoshiki S."/>
            <person name="Yoshihara R."/>
            <person name="Yukawa K."/>
            <person name="Zhong H."/>
            <person name="Yano M."/>
            <person name="Yuan Q."/>
            <person name="Ouyang S."/>
            <person name="Liu J."/>
            <person name="Jones K.M."/>
            <person name="Gansberger K."/>
            <person name="Moffat K."/>
            <person name="Hill J."/>
            <person name="Bera J."/>
            <person name="Fadrosh D."/>
            <person name="Jin S."/>
            <person name="Johri S."/>
            <person name="Kim M."/>
            <person name="Overton L."/>
            <person name="Reardon M."/>
            <person name="Tsitrin T."/>
            <person name="Vuong H."/>
            <person name="Weaver B."/>
            <person name="Ciecko A."/>
            <person name="Tallon L."/>
            <person name="Jackson J."/>
            <person name="Pai G."/>
            <person name="Aken S.V."/>
            <person name="Utterback T."/>
            <person name="Reidmuller S."/>
            <person name="Feldblyum T."/>
            <person name="Hsiao J."/>
            <person name="Zismann V."/>
            <person name="Iobst S."/>
            <person name="de Vazeille A.R."/>
            <person name="Buell C.R."/>
            <person name="Ying K."/>
            <person name="Li Y."/>
            <person name="Lu T."/>
            <person name="Huang Y."/>
            <person name="Zhao Q."/>
            <person name="Feng Q."/>
            <person name="Zhang L."/>
            <person name="Zhu J."/>
            <person name="Weng Q."/>
            <person name="Mu J."/>
            <person name="Lu Y."/>
            <person name="Fan D."/>
            <person name="Liu Y."/>
            <person name="Guan J."/>
            <person name="Zhang Y."/>
            <person name="Yu S."/>
            <person name="Liu X."/>
            <person name="Zhang Y."/>
            <person name="Hong G."/>
            <person name="Han B."/>
            <person name="Choisne N."/>
            <person name="Demange N."/>
            <person name="Orjeda G."/>
            <person name="Samain S."/>
            <person name="Cattolico L."/>
            <person name="Pelletier E."/>
            <person name="Couloux A."/>
            <person name="Segurens B."/>
            <person name="Wincker P."/>
            <person name="D'Hont A."/>
            <person name="Scarpelli C."/>
            <person name="Weissenbach J."/>
            <person name="Salanoubat M."/>
            <person name="Quetier F."/>
            <person name="Yu Y."/>
            <person name="Kim H.R."/>
            <person name="Rambo T."/>
            <person name="Currie J."/>
            <person name="Collura K."/>
            <person name="Luo M."/>
            <person name="Yang T."/>
            <person name="Ammiraju J.S.S."/>
            <person name="Engler F."/>
            <person name="Soderlund C."/>
            <person name="Wing R.A."/>
            <person name="Palmer L.E."/>
            <person name="de la Bastide M."/>
            <person name="Spiegel L."/>
            <person name="Nascimento L."/>
            <person name="Zutavern T."/>
            <person name="O'Shaughnessy A."/>
            <person name="Dike S."/>
            <person name="Dedhia N."/>
            <person name="Preston R."/>
            <person name="Balija V."/>
            <person name="McCombie W.R."/>
            <person name="Chow T."/>
            <person name="Chen H."/>
            <person name="Chung M."/>
            <person name="Chen C."/>
            <person name="Shaw J."/>
            <person name="Wu H."/>
            <person name="Hsiao K."/>
            <person name="Chao Y."/>
            <person name="Chu M."/>
            <person name="Cheng C."/>
            <person name="Hour A."/>
            <person name="Lee P."/>
            <person name="Lin S."/>
            <person name="Lin Y."/>
            <person name="Liou J."/>
            <person name="Liu S."/>
            <person name="Hsing Y."/>
            <person name="Raghuvanshi S."/>
            <person name="Mohanty A."/>
            <person name="Bharti A.K."/>
            <person name="Gaur A."/>
            <person name="Gupta V."/>
            <person name="Kumar D."/>
            <person name="Ravi V."/>
            <person name="Vij S."/>
            <person name="Kapur A."/>
            <person name="Khurana P."/>
            <person name="Khurana P."/>
            <person name="Khurana J.P."/>
            <person name="Tyagi A.K."/>
            <person name="Gaikwad K."/>
            <person name="Singh A."/>
            <person name="Dalal V."/>
            <person name="Srivastava S."/>
            <person name="Dixit A."/>
            <person name="Pal A.K."/>
            <person name="Ghazi I.A."/>
            <person name="Yadav M."/>
            <person name="Pandit A."/>
            <person name="Bhargava A."/>
            <person name="Sureshbabu K."/>
            <person name="Batra K."/>
            <person name="Sharma T.R."/>
            <person name="Mohapatra T."/>
            <person name="Singh N.K."/>
            <person name="Messing J."/>
            <person name="Nelson A.B."/>
            <person name="Fuks G."/>
            <person name="Kavchok S."/>
            <person name="Keizer G."/>
            <person name="Linton E."/>
            <person name="Llaca V."/>
            <person name="Song R."/>
            <person name="Tanyolac B."/>
            <person name="Young S."/>
            <person name="Ho-Il K."/>
            <person name="Hahn J.H."/>
            <person name="Sangsakoo G."/>
            <person name="Vanavichit A."/>
            <person name="de Mattos Luiz.A.T."/>
            <person name="Zimmer P.D."/>
            <person name="Malone G."/>
            <person name="Dellagostin O."/>
            <person name="de Oliveira A.C."/>
            <person name="Bevan M."/>
            <person name="Bancroft I."/>
            <person name="Minx P."/>
            <person name="Cordum H."/>
            <person name="Wilson R."/>
            <person name="Cheng Z."/>
            <person name="Jin W."/>
            <person name="Jiang J."/>
            <person name="Leong S.A."/>
            <person name="Iwama H."/>
            <person name="Gojobori T."/>
            <person name="Itoh T."/>
            <person name="Niimura Y."/>
            <person name="Fujii Y."/>
            <person name="Habara T."/>
            <person name="Sakai H."/>
            <person name="Sato Y."/>
            <person name="Wilson G."/>
            <person name="Kumar K."/>
            <person name="McCouch S."/>
            <person name="Juretic N."/>
            <person name="Hoen D."/>
            <person name="Wright S."/>
            <person name="Bruskiewich R."/>
            <person name="Bureau T."/>
            <person name="Miyao A."/>
            <person name="Hirochika H."/>
            <person name="Nishikawa T."/>
            <person name="Kadowaki K."/>
            <person name="Sugiura M."/>
            <person name="Burr B."/>
            <person name="Sasaki T."/>
        </authorList>
    </citation>
    <scope>NUCLEOTIDE SEQUENCE [LARGE SCALE GENOMIC DNA]</scope>
    <source>
        <strain evidence="3">cv. Nipponbare</strain>
    </source>
</reference>
<evidence type="ECO:0000313" key="2">
    <source>
        <dbReference type="EMBL" id="BAS72836.1"/>
    </source>
</evidence>
<sequence>MDPNHSSTRGSQAWMRRSCETSPYQQRLYYTGHQQPPASLQQPVACATGTTITRTCQPRSPREELRPRQRQPRAPSSMAGSEFQCNGHGHRRRTPV</sequence>
<reference evidence="2 3" key="3">
    <citation type="journal article" date="2013" name="Rice">
        <title>Improvement of the Oryza sativa Nipponbare reference genome using next generation sequence and optical map data.</title>
        <authorList>
            <person name="Kawahara Y."/>
            <person name="de la Bastide M."/>
            <person name="Hamilton J.P."/>
            <person name="Kanamori H."/>
            <person name="McCombie W.R."/>
            <person name="Ouyang S."/>
            <person name="Schwartz D.C."/>
            <person name="Tanaka T."/>
            <person name="Wu J."/>
            <person name="Zhou S."/>
            <person name="Childs K.L."/>
            <person name="Davidson R.M."/>
            <person name="Lin H."/>
            <person name="Quesada-Ocampo L."/>
            <person name="Vaillancourt B."/>
            <person name="Sakai H."/>
            <person name="Lee S.S."/>
            <person name="Kim J."/>
            <person name="Numa H."/>
            <person name="Itoh T."/>
            <person name="Buell C.R."/>
            <person name="Matsumoto T."/>
        </authorList>
    </citation>
    <scope>NUCLEOTIDE SEQUENCE [LARGE SCALE GENOMIC DNA]</scope>
    <source>
        <strain evidence="3">cv. Nipponbare</strain>
    </source>
</reference>
<evidence type="ECO:0000256" key="1">
    <source>
        <dbReference type="SAM" id="MobiDB-lite"/>
    </source>
</evidence>
<organism evidence="2 3">
    <name type="scientific">Oryza sativa subsp. japonica</name>
    <name type="common">Rice</name>
    <dbReference type="NCBI Taxonomy" id="39947"/>
    <lineage>
        <taxon>Eukaryota</taxon>
        <taxon>Viridiplantae</taxon>
        <taxon>Streptophyta</taxon>
        <taxon>Embryophyta</taxon>
        <taxon>Tracheophyta</taxon>
        <taxon>Spermatophyta</taxon>
        <taxon>Magnoliopsida</taxon>
        <taxon>Liliopsida</taxon>
        <taxon>Poales</taxon>
        <taxon>Poaceae</taxon>
        <taxon>BOP clade</taxon>
        <taxon>Oryzoideae</taxon>
        <taxon>Oryzeae</taxon>
        <taxon>Oryzinae</taxon>
        <taxon>Oryza</taxon>
        <taxon>Oryza sativa</taxon>
    </lineage>
</organism>
<dbReference type="AlphaFoldDB" id="A0A0P0V4D9"/>
<accession>A0A0P0V4D9</accession>
<keyword evidence="3" id="KW-1185">Reference proteome</keyword>
<dbReference type="Proteomes" id="UP000059680">
    <property type="component" value="Chromosome 1"/>
</dbReference>
<reference evidence="2 3" key="2">
    <citation type="journal article" date="2013" name="Plant Cell Physiol.">
        <title>Rice Annotation Project Database (RAP-DB): an integrative and interactive database for rice genomics.</title>
        <authorList>
            <person name="Sakai H."/>
            <person name="Lee S.S."/>
            <person name="Tanaka T."/>
            <person name="Numa H."/>
            <person name="Kim J."/>
            <person name="Kawahara Y."/>
            <person name="Wakimoto H."/>
            <person name="Yang C.C."/>
            <person name="Iwamoto M."/>
            <person name="Abe T."/>
            <person name="Yamada Y."/>
            <person name="Muto A."/>
            <person name="Inokuchi H."/>
            <person name="Ikemura T."/>
            <person name="Matsumoto T."/>
            <person name="Sasaki T."/>
            <person name="Itoh T."/>
        </authorList>
    </citation>
    <scope>NUCLEOTIDE SEQUENCE [LARGE SCALE GENOMIC DNA]</scope>
    <source>
        <strain evidence="3">cv. Nipponbare</strain>
    </source>
</reference>
<evidence type="ECO:0000313" key="3">
    <source>
        <dbReference type="Proteomes" id="UP000059680"/>
    </source>
</evidence>
<proteinExistence type="predicted"/>
<name>A0A0P0V4D9_ORYSJ</name>
<dbReference type="PaxDb" id="39947-A0A0P0V4D9"/>
<protein>
    <submittedName>
        <fullName evidence="2">Os01g0577450 protein</fullName>
    </submittedName>
</protein>
<dbReference type="Gramene" id="Os01t0577450-00">
    <property type="protein sequence ID" value="Os01t0577450-00"/>
    <property type="gene ID" value="Os01g0577450"/>
</dbReference>
<dbReference type="InParanoid" id="A0A0P0V4D9"/>
<feature type="region of interest" description="Disordered" evidence="1">
    <location>
        <begin position="51"/>
        <end position="96"/>
    </location>
</feature>
<gene>
    <name evidence="2" type="ordered locus">Os01g0577450</name>
    <name evidence="2" type="ORF">OSNPB_010577450</name>
</gene>
<dbReference type="EMBL" id="AP014957">
    <property type="protein sequence ID" value="BAS72836.1"/>
    <property type="molecule type" value="Genomic_DNA"/>
</dbReference>